<dbReference type="InterPro" id="IPR006597">
    <property type="entry name" value="Sel1-like"/>
</dbReference>
<reference evidence="3 4" key="1">
    <citation type="submission" date="2016-10" db="EMBL/GenBank/DDBJ databases">
        <authorList>
            <person name="de Groot N.N."/>
        </authorList>
    </citation>
    <scope>NUCLEOTIDE SEQUENCE [LARGE SCALE GENOMIC DNA]</scope>
    <source>
        <strain evidence="3 4">CGMCC 1.6291</strain>
    </source>
</reference>
<dbReference type="InterPro" id="IPR011990">
    <property type="entry name" value="TPR-like_helical_dom_sf"/>
</dbReference>
<dbReference type="EMBL" id="FOEG01000004">
    <property type="protein sequence ID" value="SEO93426.1"/>
    <property type="molecule type" value="Genomic_DNA"/>
</dbReference>
<dbReference type="InterPro" id="IPR050767">
    <property type="entry name" value="Sel1_AlgK"/>
</dbReference>
<dbReference type="Gene3D" id="1.25.40.10">
    <property type="entry name" value="Tetratricopeptide repeat domain"/>
    <property type="match status" value="1"/>
</dbReference>
<feature type="chain" id="PRO_5011783614" evidence="2">
    <location>
        <begin position="21"/>
        <end position="144"/>
    </location>
</feature>
<dbReference type="STRING" id="406100.SAMN04488052_104406"/>
<name>A0A1H8TRG7_9GAMM</name>
<dbReference type="SUPFAM" id="SSF81901">
    <property type="entry name" value="HCP-like"/>
    <property type="match status" value="1"/>
</dbReference>
<dbReference type="RefSeq" id="WP_139209205.1">
    <property type="nucleotide sequence ID" value="NZ_FOEG01000004.1"/>
</dbReference>
<dbReference type="SMART" id="SM00671">
    <property type="entry name" value="SEL1"/>
    <property type="match status" value="1"/>
</dbReference>
<proteinExistence type="predicted"/>
<evidence type="ECO:0000313" key="4">
    <source>
        <dbReference type="Proteomes" id="UP000199657"/>
    </source>
</evidence>
<dbReference type="OrthoDB" id="6114904at2"/>
<evidence type="ECO:0000256" key="2">
    <source>
        <dbReference type="SAM" id="SignalP"/>
    </source>
</evidence>
<dbReference type="PROSITE" id="PS51257">
    <property type="entry name" value="PROKAR_LIPOPROTEIN"/>
    <property type="match status" value="1"/>
</dbReference>
<accession>A0A1H8TRG7</accession>
<feature type="region of interest" description="Disordered" evidence="1">
    <location>
        <begin position="105"/>
        <end position="144"/>
    </location>
</feature>
<evidence type="ECO:0000256" key="1">
    <source>
        <dbReference type="SAM" id="MobiDB-lite"/>
    </source>
</evidence>
<dbReference type="AlphaFoldDB" id="A0A1H8TRG7"/>
<dbReference type="Pfam" id="PF08238">
    <property type="entry name" value="Sel1"/>
    <property type="match status" value="1"/>
</dbReference>
<dbReference type="PANTHER" id="PTHR11102:SF160">
    <property type="entry name" value="ERAD-ASSOCIATED E3 UBIQUITIN-PROTEIN LIGASE COMPONENT HRD3"/>
    <property type="match status" value="1"/>
</dbReference>
<organism evidence="3 4">
    <name type="scientific">Aquisalimonas asiatica</name>
    <dbReference type="NCBI Taxonomy" id="406100"/>
    <lineage>
        <taxon>Bacteria</taxon>
        <taxon>Pseudomonadati</taxon>
        <taxon>Pseudomonadota</taxon>
        <taxon>Gammaproteobacteria</taxon>
        <taxon>Chromatiales</taxon>
        <taxon>Ectothiorhodospiraceae</taxon>
        <taxon>Aquisalimonas</taxon>
    </lineage>
</organism>
<protein>
    <submittedName>
        <fullName evidence="3">Sel1 repeat-containing protein</fullName>
    </submittedName>
</protein>
<keyword evidence="2" id="KW-0732">Signal</keyword>
<sequence>MRQSLAALVAAMLLAGCAGTDSTAPSERFEEGRQAYVAGDYGTAFERLITEAEAGNPDAQYTIGYMYYEGQGVQRDEDRALEWIRRAAGNGSAPAMEALGELAAMGRGRPGVTDAPDTDAADSAPDPAPDDIRESLPDELTDDS</sequence>
<keyword evidence="4" id="KW-1185">Reference proteome</keyword>
<feature type="signal peptide" evidence="2">
    <location>
        <begin position="1"/>
        <end position="20"/>
    </location>
</feature>
<gene>
    <name evidence="3" type="ORF">SAMN04488052_104406</name>
</gene>
<dbReference type="Proteomes" id="UP000199657">
    <property type="component" value="Unassembled WGS sequence"/>
</dbReference>
<evidence type="ECO:0000313" key="3">
    <source>
        <dbReference type="EMBL" id="SEO93426.1"/>
    </source>
</evidence>
<dbReference type="PANTHER" id="PTHR11102">
    <property type="entry name" value="SEL-1-LIKE PROTEIN"/>
    <property type="match status" value="1"/>
</dbReference>